<dbReference type="PANTHER" id="PTHR28049">
    <property type="entry name" value="TRANSMEMBRANE PROTEIN YOR223W"/>
    <property type="match status" value="1"/>
</dbReference>
<dbReference type="Pfam" id="PF01521">
    <property type="entry name" value="Fe-S_biosyn"/>
    <property type="match status" value="1"/>
</dbReference>
<dbReference type="InterPro" id="IPR025390">
    <property type="entry name" value="Dsc3_C"/>
</dbReference>
<gene>
    <name evidence="6" type="ORF">ASPZODRAFT_161155</name>
</gene>
<dbReference type="GO" id="GO:0005783">
    <property type="term" value="C:endoplasmic reticulum"/>
    <property type="evidence" value="ECO:0007669"/>
    <property type="project" value="TreeGrafter"/>
</dbReference>
<dbReference type="InterPro" id="IPR045226">
    <property type="entry name" value="Dsc3"/>
</dbReference>
<protein>
    <recommendedName>
        <fullName evidence="8">Ubiquitin-like domain-containing protein</fullName>
    </recommendedName>
</protein>
<dbReference type="SUPFAM" id="SSF54236">
    <property type="entry name" value="Ubiquitin-like"/>
    <property type="match status" value="1"/>
</dbReference>
<dbReference type="Pfam" id="PF13373">
    <property type="entry name" value="Dsc3_C"/>
    <property type="match status" value="1"/>
</dbReference>
<dbReference type="SUPFAM" id="SSF89360">
    <property type="entry name" value="HesB-like domain"/>
    <property type="match status" value="1"/>
</dbReference>
<feature type="transmembrane region" description="Helical" evidence="2">
    <location>
        <begin position="541"/>
        <end position="560"/>
    </location>
</feature>
<dbReference type="InterPro" id="IPR016092">
    <property type="entry name" value="ATAP"/>
</dbReference>
<dbReference type="VEuPathDB" id="FungiDB:ASPZODRAFT_161155"/>
<dbReference type="Gene3D" id="3.10.20.90">
    <property type="entry name" value="Phosphatidylinositol 3-kinase Catalytic Subunit, Chain A, domain 1"/>
    <property type="match status" value="1"/>
</dbReference>
<feature type="domain" description="Core" evidence="3">
    <location>
        <begin position="130"/>
        <end position="225"/>
    </location>
</feature>
<feature type="region of interest" description="Disordered" evidence="1">
    <location>
        <begin position="320"/>
        <end position="342"/>
    </location>
</feature>
<keyword evidence="2" id="KW-0472">Membrane</keyword>
<dbReference type="Pfam" id="PF10302">
    <property type="entry name" value="Dsc3_N"/>
    <property type="match status" value="1"/>
</dbReference>
<evidence type="ECO:0000256" key="2">
    <source>
        <dbReference type="SAM" id="Phobius"/>
    </source>
</evidence>
<accession>A0A1L9SA39</accession>
<feature type="transmembrane region" description="Helical" evidence="2">
    <location>
        <begin position="511"/>
        <end position="529"/>
    </location>
</feature>
<dbReference type="OrthoDB" id="333486at2759"/>
<proteinExistence type="predicted"/>
<name>A0A1L9SA39_9EURO</name>
<dbReference type="InterPro" id="IPR035903">
    <property type="entry name" value="HesB-like_dom_sf"/>
</dbReference>
<dbReference type="GeneID" id="34612966"/>
<keyword evidence="2" id="KW-1133">Transmembrane helix</keyword>
<dbReference type="Proteomes" id="UP000184188">
    <property type="component" value="Unassembled WGS sequence"/>
</dbReference>
<dbReference type="PANTHER" id="PTHR28049:SF1">
    <property type="entry name" value="DSC E3 UBIQUITIN LIGASE COMPLEX SUBUNIT 3"/>
    <property type="match status" value="1"/>
</dbReference>
<dbReference type="CDD" id="cd17039">
    <property type="entry name" value="Ubl_ubiquitin_like"/>
    <property type="match status" value="1"/>
</dbReference>
<evidence type="ECO:0000259" key="4">
    <source>
        <dbReference type="Pfam" id="PF10302"/>
    </source>
</evidence>
<dbReference type="STRING" id="1073090.A0A1L9SA39"/>
<dbReference type="GO" id="GO:0016226">
    <property type="term" value="P:iron-sulfur cluster assembly"/>
    <property type="evidence" value="ECO:0007669"/>
    <property type="project" value="InterPro"/>
</dbReference>
<evidence type="ECO:0000313" key="6">
    <source>
        <dbReference type="EMBL" id="OJJ44040.1"/>
    </source>
</evidence>
<keyword evidence="7" id="KW-1185">Reference proteome</keyword>
<feature type="domain" description="DSC E3 ubiquitin ligase complex subunit 3 C-terminal" evidence="5">
    <location>
        <begin position="410"/>
        <end position="558"/>
    </location>
</feature>
<dbReference type="RefSeq" id="XP_022578550.1">
    <property type="nucleotide sequence ID" value="XM_022726502.1"/>
</dbReference>
<evidence type="ECO:0008006" key="8">
    <source>
        <dbReference type="Google" id="ProtNLM"/>
    </source>
</evidence>
<dbReference type="NCBIfam" id="TIGR00049">
    <property type="entry name" value="iron-sulfur cluster assembly accessory protein"/>
    <property type="match status" value="1"/>
</dbReference>
<evidence type="ECO:0000313" key="7">
    <source>
        <dbReference type="Proteomes" id="UP000184188"/>
    </source>
</evidence>
<dbReference type="EMBL" id="KV878349">
    <property type="protein sequence ID" value="OJJ44040.1"/>
    <property type="molecule type" value="Genomic_DNA"/>
</dbReference>
<dbReference type="InterPro" id="IPR000361">
    <property type="entry name" value="ATAP_core_dom"/>
</dbReference>
<dbReference type="InterPro" id="IPR029071">
    <property type="entry name" value="Ubiquitin-like_domsf"/>
</dbReference>
<evidence type="ECO:0000256" key="1">
    <source>
        <dbReference type="SAM" id="MobiDB-lite"/>
    </source>
</evidence>
<dbReference type="GO" id="GO:0044695">
    <property type="term" value="C:Dsc E3 ubiquitin ligase complex"/>
    <property type="evidence" value="ECO:0007669"/>
    <property type="project" value="InterPro"/>
</dbReference>
<dbReference type="AlphaFoldDB" id="A0A1L9SA39"/>
<dbReference type="Gene3D" id="2.60.300.12">
    <property type="entry name" value="HesB-like domain"/>
    <property type="match status" value="1"/>
</dbReference>
<dbReference type="InterPro" id="IPR019413">
    <property type="entry name" value="Dsc3_ub-like_dom"/>
</dbReference>
<feature type="domain" description="DSC E3 ubiquitin ligase complex subunit 3 ubiquitin-like" evidence="4">
    <location>
        <begin position="237"/>
        <end position="353"/>
    </location>
</feature>
<evidence type="ECO:0000259" key="3">
    <source>
        <dbReference type="Pfam" id="PF01521"/>
    </source>
</evidence>
<sequence>MSFCRAMHPPVTSSTSLCRFVSKASSRQCAQAVRGFSSYGHIFHSSNKRDMQTATAYRPHSLPTSFPLPRSSGVPDTSIPADFSQPIPYQMPAQQPSPSRISIRENEASAAAPAPAAKPRRKLRARKAAMTVTPKAIEQLHKLLSQPDPKLIRVGVKNRGCSGLAYHLEYVEKPGTFDEVVEQDGVKVLIDSKALFSIIGSEMDWHEDKLSQRFVFRNPNIKASTTFLPDHDPDPLLLTVRFSASLPDLPLDVPHPETTTAAGLKQLIRSRLPTDLSAHRLRLIYAGRGLEDATPLTVSLKLPPPPPPAQLVTLPDSDEYEIGNEEDKGKGKAPVRNQHPPRPRIYIHCSIGDVVLSESELEREALSASTVQKDLSRGDGTTNGIDGDNESSAAAAAAAATMTTTLPAPRGFDRLLSAGFTAAEVAALRSQFLALHAVSRTPDTMPTGSELRELEDRWMDEGSSGMGVAGMAGGSGGTGTTVAAAGEGGGISFGDDDGGFGGSSRGAIDDMLWGAVMGFFWPVGCAMWLRREEGVWSWRKGLAVFIGVLFNAACGTMRIVN</sequence>
<evidence type="ECO:0000259" key="5">
    <source>
        <dbReference type="Pfam" id="PF13373"/>
    </source>
</evidence>
<reference evidence="7" key="1">
    <citation type="journal article" date="2017" name="Genome Biol.">
        <title>Comparative genomics reveals high biological diversity and specific adaptations in the industrially and medically important fungal genus Aspergillus.</title>
        <authorList>
            <person name="de Vries R.P."/>
            <person name="Riley R."/>
            <person name="Wiebenga A."/>
            <person name="Aguilar-Osorio G."/>
            <person name="Amillis S."/>
            <person name="Uchima C.A."/>
            <person name="Anderluh G."/>
            <person name="Asadollahi M."/>
            <person name="Askin M."/>
            <person name="Barry K."/>
            <person name="Battaglia E."/>
            <person name="Bayram O."/>
            <person name="Benocci T."/>
            <person name="Braus-Stromeyer S.A."/>
            <person name="Caldana C."/>
            <person name="Canovas D."/>
            <person name="Cerqueira G.C."/>
            <person name="Chen F."/>
            <person name="Chen W."/>
            <person name="Choi C."/>
            <person name="Clum A."/>
            <person name="Dos Santos R.A."/>
            <person name="Damasio A.R."/>
            <person name="Diallinas G."/>
            <person name="Emri T."/>
            <person name="Fekete E."/>
            <person name="Flipphi M."/>
            <person name="Freyberg S."/>
            <person name="Gallo A."/>
            <person name="Gournas C."/>
            <person name="Habgood R."/>
            <person name="Hainaut M."/>
            <person name="Harispe M.L."/>
            <person name="Henrissat B."/>
            <person name="Hilden K.S."/>
            <person name="Hope R."/>
            <person name="Hossain A."/>
            <person name="Karabika E."/>
            <person name="Karaffa L."/>
            <person name="Karanyi Z."/>
            <person name="Krasevec N."/>
            <person name="Kuo A."/>
            <person name="Kusch H."/>
            <person name="LaButti K."/>
            <person name="Lagendijk E.L."/>
            <person name="Lapidus A."/>
            <person name="Levasseur A."/>
            <person name="Lindquist E."/>
            <person name="Lipzen A."/>
            <person name="Logrieco A.F."/>
            <person name="MacCabe A."/>
            <person name="Maekelae M.R."/>
            <person name="Malavazi I."/>
            <person name="Melin P."/>
            <person name="Meyer V."/>
            <person name="Mielnichuk N."/>
            <person name="Miskei M."/>
            <person name="Molnar A.P."/>
            <person name="Mule G."/>
            <person name="Ngan C.Y."/>
            <person name="Orejas M."/>
            <person name="Orosz E."/>
            <person name="Ouedraogo J.P."/>
            <person name="Overkamp K.M."/>
            <person name="Park H.-S."/>
            <person name="Perrone G."/>
            <person name="Piumi F."/>
            <person name="Punt P.J."/>
            <person name="Ram A.F."/>
            <person name="Ramon A."/>
            <person name="Rauscher S."/>
            <person name="Record E."/>
            <person name="Riano-Pachon D.M."/>
            <person name="Robert V."/>
            <person name="Roehrig J."/>
            <person name="Ruller R."/>
            <person name="Salamov A."/>
            <person name="Salih N.S."/>
            <person name="Samson R.A."/>
            <person name="Sandor E."/>
            <person name="Sanguinetti M."/>
            <person name="Schuetze T."/>
            <person name="Sepcic K."/>
            <person name="Shelest E."/>
            <person name="Sherlock G."/>
            <person name="Sophianopoulou V."/>
            <person name="Squina F.M."/>
            <person name="Sun H."/>
            <person name="Susca A."/>
            <person name="Todd R.B."/>
            <person name="Tsang A."/>
            <person name="Unkles S.E."/>
            <person name="van de Wiele N."/>
            <person name="van Rossen-Uffink D."/>
            <person name="Oliveira J.V."/>
            <person name="Vesth T.C."/>
            <person name="Visser J."/>
            <person name="Yu J.-H."/>
            <person name="Zhou M."/>
            <person name="Andersen M.R."/>
            <person name="Archer D.B."/>
            <person name="Baker S.E."/>
            <person name="Benoit I."/>
            <person name="Brakhage A.A."/>
            <person name="Braus G.H."/>
            <person name="Fischer R."/>
            <person name="Frisvad J.C."/>
            <person name="Goldman G.H."/>
            <person name="Houbraken J."/>
            <person name="Oakley B."/>
            <person name="Pocsi I."/>
            <person name="Scazzocchio C."/>
            <person name="Seiboth B."/>
            <person name="vanKuyk P.A."/>
            <person name="Wortman J."/>
            <person name="Dyer P.S."/>
            <person name="Grigoriev I.V."/>
        </authorList>
    </citation>
    <scope>NUCLEOTIDE SEQUENCE [LARGE SCALE GENOMIC DNA]</scope>
    <source>
        <strain evidence="7">CBS 506.65</strain>
    </source>
</reference>
<organism evidence="6 7">
    <name type="scientific">Penicilliopsis zonata CBS 506.65</name>
    <dbReference type="NCBI Taxonomy" id="1073090"/>
    <lineage>
        <taxon>Eukaryota</taxon>
        <taxon>Fungi</taxon>
        <taxon>Dikarya</taxon>
        <taxon>Ascomycota</taxon>
        <taxon>Pezizomycotina</taxon>
        <taxon>Eurotiomycetes</taxon>
        <taxon>Eurotiomycetidae</taxon>
        <taxon>Eurotiales</taxon>
        <taxon>Aspergillaceae</taxon>
        <taxon>Penicilliopsis</taxon>
    </lineage>
</organism>
<dbReference type="GO" id="GO:0051536">
    <property type="term" value="F:iron-sulfur cluster binding"/>
    <property type="evidence" value="ECO:0007669"/>
    <property type="project" value="InterPro"/>
</dbReference>
<keyword evidence="2" id="KW-0812">Transmembrane</keyword>